<comment type="similarity">
    <text evidence="2">Belongs to the major facilitator superfamily. Folate-biopterin transporter (TC 2.A.71) family.</text>
</comment>
<dbReference type="GO" id="GO:0016020">
    <property type="term" value="C:membrane"/>
    <property type="evidence" value="ECO:0007669"/>
    <property type="project" value="UniProtKB-SubCell"/>
</dbReference>
<accession>A0AAD9IN36</accession>
<dbReference type="Pfam" id="PF03092">
    <property type="entry name" value="BT1"/>
    <property type="match status" value="1"/>
</dbReference>
<feature type="transmembrane region" description="Helical" evidence="7">
    <location>
        <begin position="286"/>
        <end position="309"/>
    </location>
</feature>
<feature type="transmembrane region" description="Helical" evidence="7">
    <location>
        <begin position="191"/>
        <end position="209"/>
    </location>
</feature>
<evidence type="ECO:0000256" key="4">
    <source>
        <dbReference type="ARBA" id="ARBA00022692"/>
    </source>
</evidence>
<comment type="caution">
    <text evidence="8">The sequence shown here is derived from an EMBL/GenBank/DDBJ whole genome shotgun (WGS) entry which is preliminary data.</text>
</comment>
<evidence type="ECO:0000313" key="9">
    <source>
        <dbReference type="Proteomes" id="UP001255856"/>
    </source>
</evidence>
<protein>
    <submittedName>
        <fullName evidence="8">Uncharacterized protein</fullName>
    </submittedName>
</protein>
<keyword evidence="6 7" id="KW-0472">Membrane</keyword>
<evidence type="ECO:0000256" key="5">
    <source>
        <dbReference type="ARBA" id="ARBA00022989"/>
    </source>
</evidence>
<evidence type="ECO:0000313" key="8">
    <source>
        <dbReference type="EMBL" id="KAK2080530.1"/>
    </source>
</evidence>
<dbReference type="AlphaFoldDB" id="A0AAD9IN36"/>
<feature type="transmembrane region" description="Helical" evidence="7">
    <location>
        <begin position="250"/>
        <end position="274"/>
    </location>
</feature>
<name>A0AAD9IN36_PROWI</name>
<dbReference type="PANTHER" id="PTHR31585:SF0">
    <property type="entry name" value="FOLATE-BIOPTERIN TRANSPORTER 1, CHLOROPLASTIC"/>
    <property type="match status" value="1"/>
</dbReference>
<evidence type="ECO:0000256" key="1">
    <source>
        <dbReference type="ARBA" id="ARBA00004141"/>
    </source>
</evidence>
<gene>
    <name evidence="8" type="ORF">QBZ16_000383</name>
</gene>
<feature type="transmembrane region" description="Helical" evidence="7">
    <location>
        <begin position="218"/>
        <end position="238"/>
    </location>
</feature>
<sequence length="364" mass="38021">MEMQLVLNSASWLLLAWLPPSRLAIAALILLGSAATACSDVVADSIVVELCRGEPQSRAGSLQSLCWGCSALGSVGSAYFSGSLVGSSGTRLVFALTGFFPLLTVVAGVLAQKERGPPAPAGSPGSRASGPAMRLLMEQQARELWAALRHPAIYLPTCFLFCWQATPSIDNVMTYFQTEALGFDPEMLGRIRLVGALASLAGVGLYNFALRATPLRRIFLWGGLLAAGLGLTQLILVTGLNLRLGISNPVFALLDTTLLTVLGQVAWMPVLVLASRICPEGVEASLFATLMSILNAGTFVGQATGSIMTRLAGVSNTDFQHLPGLVVAVTLCGLGPLPLLRLISSADSSVSEALPLTGGSKRGR</sequence>
<feature type="transmembrane region" description="Helical" evidence="7">
    <location>
        <begin position="321"/>
        <end position="340"/>
    </location>
</feature>
<dbReference type="SUPFAM" id="SSF103473">
    <property type="entry name" value="MFS general substrate transporter"/>
    <property type="match status" value="1"/>
</dbReference>
<dbReference type="NCBIfam" id="TIGR00788">
    <property type="entry name" value="fbt"/>
    <property type="match status" value="1"/>
</dbReference>
<dbReference type="InterPro" id="IPR039309">
    <property type="entry name" value="BT1"/>
</dbReference>
<evidence type="ECO:0000256" key="3">
    <source>
        <dbReference type="ARBA" id="ARBA00022448"/>
    </source>
</evidence>
<feature type="transmembrane region" description="Helical" evidence="7">
    <location>
        <begin position="92"/>
        <end position="111"/>
    </location>
</feature>
<organism evidence="8 9">
    <name type="scientific">Prototheca wickerhamii</name>
    <dbReference type="NCBI Taxonomy" id="3111"/>
    <lineage>
        <taxon>Eukaryota</taxon>
        <taxon>Viridiplantae</taxon>
        <taxon>Chlorophyta</taxon>
        <taxon>core chlorophytes</taxon>
        <taxon>Trebouxiophyceae</taxon>
        <taxon>Chlorellales</taxon>
        <taxon>Chlorellaceae</taxon>
        <taxon>Prototheca</taxon>
    </lineage>
</organism>
<evidence type="ECO:0000256" key="6">
    <source>
        <dbReference type="ARBA" id="ARBA00023136"/>
    </source>
</evidence>
<dbReference type="InterPro" id="IPR004324">
    <property type="entry name" value="FBT"/>
</dbReference>
<keyword evidence="9" id="KW-1185">Reference proteome</keyword>
<dbReference type="InterPro" id="IPR036259">
    <property type="entry name" value="MFS_trans_sf"/>
</dbReference>
<dbReference type="Gene3D" id="1.20.1250.20">
    <property type="entry name" value="MFS general substrate transporter like domains"/>
    <property type="match status" value="1"/>
</dbReference>
<evidence type="ECO:0000256" key="2">
    <source>
        <dbReference type="ARBA" id="ARBA00007015"/>
    </source>
</evidence>
<evidence type="ECO:0000256" key="7">
    <source>
        <dbReference type="SAM" id="Phobius"/>
    </source>
</evidence>
<dbReference type="EMBL" id="JASFZW010000001">
    <property type="protein sequence ID" value="KAK2080530.1"/>
    <property type="molecule type" value="Genomic_DNA"/>
</dbReference>
<keyword evidence="3" id="KW-0813">Transport</keyword>
<dbReference type="PANTHER" id="PTHR31585">
    <property type="entry name" value="FOLATE-BIOPTERIN TRANSPORTER 1, CHLOROPLASTIC"/>
    <property type="match status" value="1"/>
</dbReference>
<proteinExistence type="inferred from homology"/>
<dbReference type="CDD" id="cd17484">
    <property type="entry name" value="MFS_FBT"/>
    <property type="match status" value="1"/>
</dbReference>
<comment type="subcellular location">
    <subcellularLocation>
        <location evidence="1">Membrane</location>
        <topology evidence="1">Multi-pass membrane protein</topology>
    </subcellularLocation>
</comment>
<keyword evidence="5 7" id="KW-1133">Transmembrane helix</keyword>
<keyword evidence="4 7" id="KW-0812">Transmembrane</keyword>
<reference evidence="8" key="1">
    <citation type="submission" date="2021-01" db="EMBL/GenBank/DDBJ databases">
        <authorList>
            <person name="Eckstrom K.M.E."/>
        </authorList>
    </citation>
    <scope>NUCLEOTIDE SEQUENCE</scope>
    <source>
        <strain evidence="8">UVCC 0001</strain>
    </source>
</reference>
<dbReference type="Proteomes" id="UP001255856">
    <property type="component" value="Unassembled WGS sequence"/>
</dbReference>